<feature type="non-terminal residue" evidence="6">
    <location>
        <position position="211"/>
    </location>
</feature>
<dbReference type="PRINTS" id="PR00080">
    <property type="entry name" value="SDRFAMILY"/>
</dbReference>
<evidence type="ECO:0000256" key="1">
    <source>
        <dbReference type="ARBA" id="ARBA00005194"/>
    </source>
</evidence>
<dbReference type="Proteomes" id="UP000663829">
    <property type="component" value="Unassembled WGS sequence"/>
</dbReference>
<sequence>MSAATTNQLQASGEWNTLLSNKVVFLSGGGGYIAQSIAHTCYLHGAKIILADISKQAALNVKQQILTQDNKIDDDDNRILVIEVDVTNESCIKQAVDLAMSKWNKINILINTTAVFPMGTVEDITDEVWNSVLAINVKGYALMAKHIVPIMKCQQETCSIINLASGSGMIAIQKSVPYSATKAAIIQMTKNLALDLGTHNIRVISISPGPI</sequence>
<evidence type="ECO:0000313" key="8">
    <source>
        <dbReference type="EMBL" id="CAF3955171.1"/>
    </source>
</evidence>
<dbReference type="AlphaFoldDB" id="A0A814SV95"/>
<dbReference type="Proteomes" id="UP000681722">
    <property type="component" value="Unassembled WGS sequence"/>
</dbReference>
<dbReference type="Gene3D" id="3.40.50.720">
    <property type="entry name" value="NAD(P)-binding Rossmann-like Domain"/>
    <property type="match status" value="1"/>
</dbReference>
<organism evidence="6 9">
    <name type="scientific">Didymodactylos carnosus</name>
    <dbReference type="NCBI Taxonomy" id="1234261"/>
    <lineage>
        <taxon>Eukaryota</taxon>
        <taxon>Metazoa</taxon>
        <taxon>Spiralia</taxon>
        <taxon>Gnathifera</taxon>
        <taxon>Rotifera</taxon>
        <taxon>Eurotatoria</taxon>
        <taxon>Bdelloidea</taxon>
        <taxon>Philodinida</taxon>
        <taxon>Philodinidae</taxon>
        <taxon>Didymodactylos</taxon>
    </lineage>
</organism>
<evidence type="ECO:0000313" key="9">
    <source>
        <dbReference type="Proteomes" id="UP000663829"/>
    </source>
</evidence>
<dbReference type="CDD" id="cd05233">
    <property type="entry name" value="SDR_c"/>
    <property type="match status" value="1"/>
</dbReference>
<comment type="caution">
    <text evidence="6">The sequence shown here is derived from an EMBL/GenBank/DDBJ whole genome shotgun (WGS) entry which is preliminary data.</text>
</comment>
<proteinExistence type="inferred from homology"/>
<comment type="similarity">
    <text evidence="2 4">Belongs to the short-chain dehydrogenases/reductases (SDR) family.</text>
</comment>
<dbReference type="GO" id="GO:0016616">
    <property type="term" value="F:oxidoreductase activity, acting on the CH-OH group of donors, NAD or NADP as acceptor"/>
    <property type="evidence" value="ECO:0007669"/>
    <property type="project" value="TreeGrafter"/>
</dbReference>
<evidence type="ECO:0000256" key="3">
    <source>
        <dbReference type="ARBA" id="ARBA00023002"/>
    </source>
</evidence>
<keyword evidence="9" id="KW-1185">Reference proteome</keyword>
<comment type="pathway">
    <text evidence="1">Lipid metabolism; fatty acid biosynthesis.</text>
</comment>
<dbReference type="EMBL" id="CAJOBC010006952">
    <property type="protein sequence ID" value="CAF3916511.1"/>
    <property type="molecule type" value="Genomic_DNA"/>
</dbReference>
<dbReference type="Proteomes" id="UP000682733">
    <property type="component" value="Unassembled WGS sequence"/>
</dbReference>
<dbReference type="PANTHER" id="PTHR42760">
    <property type="entry name" value="SHORT-CHAIN DEHYDROGENASES/REDUCTASES FAMILY MEMBER"/>
    <property type="match status" value="1"/>
</dbReference>
<dbReference type="Proteomes" id="UP000677228">
    <property type="component" value="Unassembled WGS sequence"/>
</dbReference>
<dbReference type="Pfam" id="PF00106">
    <property type="entry name" value="adh_short"/>
    <property type="match status" value="1"/>
</dbReference>
<dbReference type="GO" id="GO:0006633">
    <property type="term" value="P:fatty acid biosynthetic process"/>
    <property type="evidence" value="ECO:0007669"/>
    <property type="project" value="TreeGrafter"/>
</dbReference>
<dbReference type="PANTHER" id="PTHR42760:SF122">
    <property type="entry name" value="NAD(P)-BINDING PROTEIN"/>
    <property type="match status" value="1"/>
</dbReference>
<dbReference type="PROSITE" id="PS00061">
    <property type="entry name" value="ADH_SHORT"/>
    <property type="match status" value="1"/>
</dbReference>
<evidence type="ECO:0000256" key="2">
    <source>
        <dbReference type="ARBA" id="ARBA00006484"/>
    </source>
</evidence>
<reference evidence="6" key="1">
    <citation type="submission" date="2021-02" db="EMBL/GenBank/DDBJ databases">
        <authorList>
            <person name="Nowell W R."/>
        </authorList>
    </citation>
    <scope>NUCLEOTIDE SEQUENCE</scope>
</reference>
<dbReference type="InterPro" id="IPR002347">
    <property type="entry name" value="SDR_fam"/>
</dbReference>
<evidence type="ECO:0000313" key="5">
    <source>
        <dbReference type="EMBL" id="CAF1149822.1"/>
    </source>
</evidence>
<evidence type="ECO:0000313" key="6">
    <source>
        <dbReference type="EMBL" id="CAF1153010.1"/>
    </source>
</evidence>
<dbReference type="SUPFAM" id="SSF51735">
    <property type="entry name" value="NAD(P)-binding Rossmann-fold domains"/>
    <property type="match status" value="1"/>
</dbReference>
<dbReference type="InterPro" id="IPR036291">
    <property type="entry name" value="NAD(P)-bd_dom_sf"/>
</dbReference>
<accession>A0A814SV95</accession>
<keyword evidence="3" id="KW-0560">Oxidoreductase</keyword>
<dbReference type="InterPro" id="IPR020904">
    <property type="entry name" value="Sc_DH/Rdtase_CS"/>
</dbReference>
<dbReference type="EMBL" id="CAJOBA010030537">
    <property type="protein sequence ID" value="CAF3955171.1"/>
    <property type="molecule type" value="Genomic_DNA"/>
</dbReference>
<dbReference type="EMBL" id="CAJNOK010011843">
    <property type="protein sequence ID" value="CAF1149822.1"/>
    <property type="molecule type" value="Genomic_DNA"/>
</dbReference>
<dbReference type="PRINTS" id="PR00081">
    <property type="entry name" value="GDHRDH"/>
</dbReference>
<dbReference type="EMBL" id="CAJNOQ010006952">
    <property type="protein sequence ID" value="CAF1153010.1"/>
    <property type="molecule type" value="Genomic_DNA"/>
</dbReference>
<evidence type="ECO:0000313" key="7">
    <source>
        <dbReference type="EMBL" id="CAF3916511.1"/>
    </source>
</evidence>
<name>A0A814SV95_9BILA</name>
<feature type="non-terminal residue" evidence="6">
    <location>
        <position position="1"/>
    </location>
</feature>
<protein>
    <submittedName>
        <fullName evidence="6">Uncharacterized protein</fullName>
    </submittedName>
</protein>
<dbReference type="OrthoDB" id="47007at2759"/>
<dbReference type="GO" id="GO:0048038">
    <property type="term" value="F:quinone binding"/>
    <property type="evidence" value="ECO:0007669"/>
    <property type="project" value="TreeGrafter"/>
</dbReference>
<gene>
    <name evidence="6" type="ORF">GPM918_LOCUS21282</name>
    <name evidence="5" type="ORF">OVA965_LOCUS21547</name>
    <name evidence="7" type="ORF">SRO942_LOCUS21279</name>
    <name evidence="8" type="ORF">TMI583_LOCUS22220</name>
</gene>
<evidence type="ECO:0000256" key="4">
    <source>
        <dbReference type="RuleBase" id="RU000363"/>
    </source>
</evidence>